<sequence>MATNACLVVSLWISCLLATTHAATFSSLQRTLVLTASPQAGQVLKAGEDNITLAWSLNTTFASGIDSTYKTITVELCYAPISQKDRGWRKTVDELAKDKTCQHNIVKKPYTSSNTTFTWTVRKDVPGATYFVRAYALDSAGKEVAFGQTTDAHKTTNLFEVEAITGRHVSLDIASACFSAFSIVSLLGFFFMDKRKAKSSK</sequence>
<comment type="function">
    <text evidence="1">Involved in nitrate transport.</text>
</comment>
<organism evidence="2 3">
    <name type="scientific">Salvia divinorum</name>
    <name type="common">Maria pastora</name>
    <name type="synonym">Diviner's sage</name>
    <dbReference type="NCBI Taxonomy" id="28513"/>
    <lineage>
        <taxon>Eukaryota</taxon>
        <taxon>Viridiplantae</taxon>
        <taxon>Streptophyta</taxon>
        <taxon>Embryophyta</taxon>
        <taxon>Tracheophyta</taxon>
        <taxon>Spermatophyta</taxon>
        <taxon>Magnoliopsida</taxon>
        <taxon>eudicotyledons</taxon>
        <taxon>Gunneridae</taxon>
        <taxon>Pentapetalae</taxon>
        <taxon>asterids</taxon>
        <taxon>lamiids</taxon>
        <taxon>Lamiales</taxon>
        <taxon>Lamiaceae</taxon>
        <taxon>Nepetoideae</taxon>
        <taxon>Mentheae</taxon>
        <taxon>Salviinae</taxon>
        <taxon>Salvia</taxon>
        <taxon>Salvia subgen. Calosphace</taxon>
    </lineage>
</organism>
<feature type="transmembrane region" description="Helical" evidence="1">
    <location>
        <begin position="173"/>
        <end position="192"/>
    </location>
</feature>
<dbReference type="Proteomes" id="UP001567538">
    <property type="component" value="Unassembled WGS sequence"/>
</dbReference>
<dbReference type="Pfam" id="PF16974">
    <property type="entry name" value="NAR2"/>
    <property type="match status" value="1"/>
</dbReference>
<accession>A0ABD1GDP6</accession>
<evidence type="ECO:0000313" key="2">
    <source>
        <dbReference type="EMBL" id="KAL1542042.1"/>
    </source>
</evidence>
<keyword evidence="1" id="KW-0812">Transmembrane</keyword>
<reference evidence="2 3" key="1">
    <citation type="submission" date="2024-06" db="EMBL/GenBank/DDBJ databases">
        <title>A chromosome level genome sequence of Diviner's sage (Salvia divinorum).</title>
        <authorList>
            <person name="Ford S.A."/>
            <person name="Ro D.-K."/>
            <person name="Ness R.W."/>
            <person name="Phillips M.A."/>
        </authorList>
    </citation>
    <scope>NUCLEOTIDE SEQUENCE [LARGE SCALE GENOMIC DNA]</scope>
    <source>
        <strain evidence="2">SAF-2024a</strain>
        <tissue evidence="2">Leaf</tissue>
    </source>
</reference>
<name>A0ABD1GDP6_SALDI</name>
<dbReference type="PIRSF" id="PIRSF012939">
    <property type="entry name" value="Transpt_NO3_Nar2"/>
    <property type="match status" value="1"/>
</dbReference>
<dbReference type="AlphaFoldDB" id="A0ABD1GDP6"/>
<comment type="caution">
    <text evidence="2">The sequence shown here is derived from an EMBL/GenBank/DDBJ whole genome shotgun (WGS) entry which is preliminary data.</text>
</comment>
<proteinExistence type="inferred from homology"/>
<keyword evidence="1" id="KW-1003">Cell membrane</keyword>
<feature type="chain" id="PRO_5044536784" description="High-affinity nitrate transporter" evidence="1">
    <location>
        <begin position="23"/>
        <end position="201"/>
    </location>
</feature>
<evidence type="ECO:0000313" key="3">
    <source>
        <dbReference type="Proteomes" id="UP001567538"/>
    </source>
</evidence>
<keyword evidence="1" id="KW-0472">Membrane</keyword>
<keyword evidence="1" id="KW-0534">Nitrate assimilation</keyword>
<dbReference type="GO" id="GO:0015706">
    <property type="term" value="P:nitrate transmembrane transport"/>
    <property type="evidence" value="ECO:0007669"/>
    <property type="project" value="UniProtKB-UniRule"/>
</dbReference>
<dbReference type="GO" id="GO:0005886">
    <property type="term" value="C:plasma membrane"/>
    <property type="evidence" value="ECO:0007669"/>
    <property type="project" value="UniProtKB-UniRule"/>
</dbReference>
<feature type="signal peptide" evidence="1">
    <location>
        <begin position="1"/>
        <end position="22"/>
    </location>
</feature>
<keyword evidence="3" id="KW-1185">Reference proteome</keyword>
<dbReference type="EMBL" id="JBEAFC010000009">
    <property type="protein sequence ID" value="KAL1542042.1"/>
    <property type="molecule type" value="Genomic_DNA"/>
</dbReference>
<protein>
    <recommendedName>
        <fullName evidence="1">High-affinity nitrate transporter</fullName>
    </recommendedName>
</protein>
<evidence type="ECO:0000256" key="1">
    <source>
        <dbReference type="PIRNR" id="PIRNR012939"/>
    </source>
</evidence>
<dbReference type="GO" id="GO:0010167">
    <property type="term" value="P:response to nitrate"/>
    <property type="evidence" value="ECO:0007669"/>
    <property type="project" value="UniProtKB-UniRule"/>
</dbReference>
<dbReference type="PANTHER" id="PTHR34806">
    <property type="entry name" value="HIGH-AFFINITY NITRATE TRANSPORTER 3.2"/>
    <property type="match status" value="1"/>
</dbReference>
<keyword evidence="1" id="KW-0732">Signal</keyword>
<dbReference type="PANTHER" id="PTHR34806:SF1">
    <property type="entry name" value="HIGH-AFFINITY NITRATE TRANSPORTER 3.1"/>
    <property type="match status" value="1"/>
</dbReference>
<dbReference type="InterPro" id="IPR016605">
    <property type="entry name" value="Transptr_NO3_Nar2"/>
</dbReference>
<keyword evidence="1" id="KW-1133">Transmembrane helix</keyword>
<gene>
    <name evidence="2" type="ORF">AAHA92_26182</name>
</gene>
<comment type="similarity">
    <text evidence="1">Belongs to the NAR2 family.</text>
</comment>
<dbReference type="GO" id="GO:0042128">
    <property type="term" value="P:nitrate assimilation"/>
    <property type="evidence" value="ECO:0007669"/>
    <property type="project" value="UniProtKB-UniRule"/>
</dbReference>